<comment type="caution">
    <text evidence="1">The sequence shown here is derived from an EMBL/GenBank/DDBJ whole genome shotgun (WGS) entry which is preliminary data.</text>
</comment>
<gene>
    <name evidence="1" type="ORF">FXN61_05525</name>
</gene>
<name>A0ABX1FBZ3_9PSEU</name>
<proteinExistence type="predicted"/>
<dbReference type="RefSeq" id="WP_167970889.1">
    <property type="nucleotide sequence ID" value="NZ_VSRL01000012.1"/>
</dbReference>
<protein>
    <submittedName>
        <fullName evidence="1">Uncharacterized protein</fullName>
    </submittedName>
</protein>
<sequence length="60" mass="6874">MTRVVDVTREQLLERRDAILKRHDTTLEALSAKAASFELAGDEWEAWDSLQEIAFLLGEK</sequence>
<dbReference type="EMBL" id="VSRL01000012">
    <property type="protein sequence ID" value="NKE56314.1"/>
    <property type="molecule type" value="Genomic_DNA"/>
</dbReference>
<reference evidence="1 2" key="1">
    <citation type="submission" date="2019-08" db="EMBL/GenBank/DDBJ databases">
        <title>Lentzea from Indian Himalayas.</title>
        <authorList>
            <person name="Mandal S."/>
            <person name="Mallick Gupta A."/>
            <person name="Maiti P.K."/>
            <person name="Sarkar J."/>
            <person name="Mandal S."/>
        </authorList>
    </citation>
    <scope>NUCLEOTIDE SEQUENCE [LARGE SCALE GENOMIC DNA]</scope>
    <source>
        <strain evidence="1 2">PSKA42</strain>
    </source>
</reference>
<dbReference type="Proteomes" id="UP001515943">
    <property type="component" value="Unassembled WGS sequence"/>
</dbReference>
<evidence type="ECO:0000313" key="2">
    <source>
        <dbReference type="Proteomes" id="UP001515943"/>
    </source>
</evidence>
<accession>A0ABX1FBZ3</accession>
<organism evidence="1 2">
    <name type="scientific">Lentzea indica</name>
    <dbReference type="NCBI Taxonomy" id="2604800"/>
    <lineage>
        <taxon>Bacteria</taxon>
        <taxon>Bacillati</taxon>
        <taxon>Actinomycetota</taxon>
        <taxon>Actinomycetes</taxon>
        <taxon>Pseudonocardiales</taxon>
        <taxon>Pseudonocardiaceae</taxon>
        <taxon>Lentzea</taxon>
    </lineage>
</organism>
<evidence type="ECO:0000313" key="1">
    <source>
        <dbReference type="EMBL" id="NKE56314.1"/>
    </source>
</evidence>
<keyword evidence="2" id="KW-1185">Reference proteome</keyword>